<name>A0AAX2UPM5_AERVE</name>
<sequence>MFESITISLMKNDGAFALSIRCHLTGRQLNLATYNESAMRPVVEQAHTMQKQGALFDAIQGAIIAAITQQAAA</sequence>
<proteinExistence type="predicted"/>
<comment type="caution">
    <text evidence="1">The sequence shown here is derived from an EMBL/GenBank/DDBJ whole genome shotgun (WGS) entry which is preliminary data.</text>
</comment>
<dbReference type="Proteomes" id="UP000796104">
    <property type="component" value="Unassembled WGS sequence"/>
</dbReference>
<reference evidence="1" key="1">
    <citation type="submission" date="2017-10" db="EMBL/GenBank/DDBJ databases">
        <authorList>
            <person name="Colston S.M."/>
            <person name="Graf J."/>
        </authorList>
    </citation>
    <scope>NUCLEOTIDE SEQUENCE</scope>
    <source>
        <strain evidence="1">BAQ071013-135</strain>
    </source>
</reference>
<dbReference type="AlphaFoldDB" id="A0AAX2UPM5"/>
<gene>
    <name evidence="1" type="ORF">CF123_18820</name>
</gene>
<evidence type="ECO:0000313" key="2">
    <source>
        <dbReference type="Proteomes" id="UP000796104"/>
    </source>
</evidence>
<dbReference type="RefSeq" id="WP_139495352.1">
    <property type="nucleotide sequence ID" value="NZ_CAWORL010000019.1"/>
</dbReference>
<reference evidence="1" key="2">
    <citation type="journal article" date="2019" name="PLoS ONE">
        <title>Identification and characterization of putative Aeromonas spp. T3SS effectors.</title>
        <authorList>
            <person name="Rangel L.T."/>
            <person name="Marden J."/>
            <person name="Colston S."/>
            <person name="Setubal J.C."/>
            <person name="Graf J."/>
            <person name="Gogarten J.P."/>
        </authorList>
    </citation>
    <scope>NUCLEOTIDE SEQUENCE</scope>
    <source>
        <strain evidence="1">BAQ071013-135</strain>
    </source>
</reference>
<evidence type="ECO:0000313" key="1">
    <source>
        <dbReference type="EMBL" id="TND51921.1"/>
    </source>
</evidence>
<organism evidence="1 2">
    <name type="scientific">Aeromonas veronii</name>
    <dbReference type="NCBI Taxonomy" id="654"/>
    <lineage>
        <taxon>Bacteria</taxon>
        <taxon>Pseudomonadati</taxon>
        <taxon>Pseudomonadota</taxon>
        <taxon>Gammaproteobacteria</taxon>
        <taxon>Aeromonadales</taxon>
        <taxon>Aeromonadaceae</taxon>
        <taxon>Aeromonas</taxon>
    </lineage>
</organism>
<dbReference type="EMBL" id="PDXJ01000026">
    <property type="protein sequence ID" value="TND51921.1"/>
    <property type="molecule type" value="Genomic_DNA"/>
</dbReference>
<protein>
    <submittedName>
        <fullName evidence="1">Uncharacterized protein</fullName>
    </submittedName>
</protein>
<accession>A0AAX2UPM5</accession>